<protein>
    <recommendedName>
        <fullName evidence="3">DUF3291 domain-containing protein</fullName>
    </recommendedName>
</protein>
<dbReference type="Gene3D" id="3.30.70.100">
    <property type="match status" value="1"/>
</dbReference>
<evidence type="ECO:0008006" key="3">
    <source>
        <dbReference type="Google" id="ProtNLM"/>
    </source>
</evidence>
<dbReference type="AlphaFoldDB" id="A0A239GK90"/>
<dbReference type="RefSeq" id="WP_089319653.1">
    <property type="nucleotide sequence ID" value="NZ_FZOQ01000011.1"/>
</dbReference>
<sequence length="107" mass="12279">MVFVSATRLRVSSVFHLPAFFLANEATVKQLSQSPGFLGGKELIDKHLTFWTLTRWQDAAAMKALRNAAPHREAMQKLPLWCNEASYVHWTNDSRILISWATVHVKW</sequence>
<evidence type="ECO:0000313" key="2">
    <source>
        <dbReference type="Proteomes" id="UP000198432"/>
    </source>
</evidence>
<reference evidence="2" key="1">
    <citation type="submission" date="2017-06" db="EMBL/GenBank/DDBJ databases">
        <authorList>
            <person name="Varghese N."/>
            <person name="Submissions S."/>
        </authorList>
    </citation>
    <scope>NUCLEOTIDE SEQUENCE [LARGE SCALE GENOMIC DNA]</scope>
    <source>
        <strain evidence="2">NKM1</strain>
    </source>
</reference>
<proteinExistence type="predicted"/>
<evidence type="ECO:0000313" key="1">
    <source>
        <dbReference type="EMBL" id="SNS69222.1"/>
    </source>
</evidence>
<gene>
    <name evidence="1" type="ORF">SAMN06296052_11194</name>
</gene>
<dbReference type="SUPFAM" id="SSF54909">
    <property type="entry name" value="Dimeric alpha+beta barrel"/>
    <property type="match status" value="1"/>
</dbReference>
<dbReference type="OrthoDB" id="1550774at2"/>
<accession>A0A239GK90</accession>
<dbReference type="InterPro" id="IPR011008">
    <property type="entry name" value="Dimeric_a/b-barrel"/>
</dbReference>
<dbReference type="EMBL" id="FZOQ01000011">
    <property type="protein sequence ID" value="SNS69222.1"/>
    <property type="molecule type" value="Genomic_DNA"/>
</dbReference>
<name>A0A239GK90_9BACT</name>
<keyword evidence="2" id="KW-1185">Reference proteome</keyword>
<organism evidence="1 2">
    <name type="scientific">Pontibacter ummariensis</name>
    <dbReference type="NCBI Taxonomy" id="1610492"/>
    <lineage>
        <taxon>Bacteria</taxon>
        <taxon>Pseudomonadati</taxon>
        <taxon>Bacteroidota</taxon>
        <taxon>Cytophagia</taxon>
        <taxon>Cytophagales</taxon>
        <taxon>Hymenobacteraceae</taxon>
        <taxon>Pontibacter</taxon>
    </lineage>
</organism>
<dbReference type="Proteomes" id="UP000198432">
    <property type="component" value="Unassembled WGS sequence"/>
</dbReference>